<protein>
    <submittedName>
        <fullName evidence="1">Uncharacterized protein</fullName>
    </submittedName>
</protein>
<name>A0ABU7AU07_9TELE</name>
<reference evidence="1 2" key="1">
    <citation type="submission" date="2021-07" db="EMBL/GenBank/DDBJ databases">
        <authorList>
            <person name="Palmer J.M."/>
        </authorList>
    </citation>
    <scope>NUCLEOTIDE SEQUENCE [LARGE SCALE GENOMIC DNA]</scope>
    <source>
        <strain evidence="1 2">AT_MEX2019</strain>
        <tissue evidence="1">Muscle</tissue>
    </source>
</reference>
<dbReference type="Proteomes" id="UP001345963">
    <property type="component" value="Unassembled WGS sequence"/>
</dbReference>
<dbReference type="EMBL" id="JAHUTI010029092">
    <property type="protein sequence ID" value="MED6240925.1"/>
    <property type="molecule type" value="Genomic_DNA"/>
</dbReference>
<evidence type="ECO:0000313" key="2">
    <source>
        <dbReference type="Proteomes" id="UP001345963"/>
    </source>
</evidence>
<organism evidence="1 2">
    <name type="scientific">Ataeniobius toweri</name>
    <dbReference type="NCBI Taxonomy" id="208326"/>
    <lineage>
        <taxon>Eukaryota</taxon>
        <taxon>Metazoa</taxon>
        <taxon>Chordata</taxon>
        <taxon>Craniata</taxon>
        <taxon>Vertebrata</taxon>
        <taxon>Euteleostomi</taxon>
        <taxon>Actinopterygii</taxon>
        <taxon>Neopterygii</taxon>
        <taxon>Teleostei</taxon>
        <taxon>Neoteleostei</taxon>
        <taxon>Acanthomorphata</taxon>
        <taxon>Ovalentaria</taxon>
        <taxon>Atherinomorphae</taxon>
        <taxon>Cyprinodontiformes</taxon>
        <taxon>Goodeidae</taxon>
        <taxon>Ataeniobius</taxon>
    </lineage>
</organism>
<sequence>MCSLSYSRLENWIRVHHLLSHPSLLDEATKGATTGFNVLLFLHIESIPGSVYLCSFGVSALFSQTPSWLWQMDTMSLVLLEVSFCQKGVFPFPNFTVQLRHSHL</sequence>
<keyword evidence="2" id="KW-1185">Reference proteome</keyword>
<gene>
    <name evidence="1" type="ORF">ATANTOWER_032298</name>
</gene>
<accession>A0ABU7AU07</accession>
<comment type="caution">
    <text evidence="1">The sequence shown here is derived from an EMBL/GenBank/DDBJ whole genome shotgun (WGS) entry which is preliminary data.</text>
</comment>
<evidence type="ECO:0000313" key="1">
    <source>
        <dbReference type="EMBL" id="MED6240925.1"/>
    </source>
</evidence>
<proteinExistence type="predicted"/>